<evidence type="ECO:0000313" key="2">
    <source>
        <dbReference type="EMBL" id="EEN42206.1"/>
    </source>
</evidence>
<dbReference type="InParanoid" id="C3ZZ04"/>
<sequence length="108" mass="11466">MASCAPSVPPAAALHTHLQPALYTVQARREGESLKRWEPLAGSCSAGMLLCLLPAFFTLTYSYSTPLSGVGMSRKESRRSKMTASVLLLFLGACLGVASGTLPRLDSH</sequence>
<feature type="transmembrane region" description="Helical" evidence="1">
    <location>
        <begin position="82"/>
        <end position="102"/>
    </location>
</feature>
<proteinExistence type="predicted"/>
<keyword evidence="1" id="KW-0472">Membrane</keyword>
<dbReference type="EMBL" id="GG666740">
    <property type="protein sequence ID" value="EEN42206.1"/>
    <property type="molecule type" value="Genomic_DNA"/>
</dbReference>
<organism>
    <name type="scientific">Branchiostoma floridae</name>
    <name type="common">Florida lancelet</name>
    <name type="synonym">Amphioxus</name>
    <dbReference type="NCBI Taxonomy" id="7739"/>
    <lineage>
        <taxon>Eukaryota</taxon>
        <taxon>Metazoa</taxon>
        <taxon>Chordata</taxon>
        <taxon>Cephalochordata</taxon>
        <taxon>Leptocardii</taxon>
        <taxon>Amphioxiformes</taxon>
        <taxon>Branchiostomatidae</taxon>
        <taxon>Branchiostoma</taxon>
    </lineage>
</organism>
<accession>C3ZZ04</accession>
<gene>
    <name evidence="2" type="ORF">BRAFLDRAFT_109557</name>
</gene>
<keyword evidence="1" id="KW-0812">Transmembrane</keyword>
<reference evidence="2" key="1">
    <citation type="journal article" date="2008" name="Nature">
        <title>The amphioxus genome and the evolution of the chordate karyotype.</title>
        <authorList>
            <consortium name="US DOE Joint Genome Institute (JGI-PGF)"/>
            <person name="Putnam N.H."/>
            <person name="Butts T."/>
            <person name="Ferrier D.E.K."/>
            <person name="Furlong R.F."/>
            <person name="Hellsten U."/>
            <person name="Kawashima T."/>
            <person name="Robinson-Rechavi M."/>
            <person name="Shoguchi E."/>
            <person name="Terry A."/>
            <person name="Yu J.-K."/>
            <person name="Benito-Gutierrez E.L."/>
            <person name="Dubchak I."/>
            <person name="Garcia-Fernandez J."/>
            <person name="Gibson-Brown J.J."/>
            <person name="Grigoriev I.V."/>
            <person name="Horton A.C."/>
            <person name="de Jong P.J."/>
            <person name="Jurka J."/>
            <person name="Kapitonov V.V."/>
            <person name="Kohara Y."/>
            <person name="Kuroki Y."/>
            <person name="Lindquist E."/>
            <person name="Lucas S."/>
            <person name="Osoegawa K."/>
            <person name="Pennacchio L.A."/>
            <person name="Salamov A.A."/>
            <person name="Satou Y."/>
            <person name="Sauka-Spengler T."/>
            <person name="Schmutz J."/>
            <person name="Shin-I T."/>
            <person name="Toyoda A."/>
            <person name="Bronner-Fraser M."/>
            <person name="Fujiyama A."/>
            <person name="Holland L.Z."/>
            <person name="Holland P.W.H."/>
            <person name="Satoh N."/>
            <person name="Rokhsar D.S."/>
        </authorList>
    </citation>
    <scope>NUCLEOTIDE SEQUENCE [LARGE SCALE GENOMIC DNA]</scope>
    <source>
        <strain evidence="2">S238N-H82</strain>
        <tissue evidence="2">Testes</tissue>
    </source>
</reference>
<name>C3ZZ04_BRAFL</name>
<evidence type="ECO:0000256" key="1">
    <source>
        <dbReference type="SAM" id="Phobius"/>
    </source>
</evidence>
<keyword evidence="1" id="KW-1133">Transmembrane helix</keyword>
<protein>
    <submittedName>
        <fullName evidence="2">Uncharacterized protein</fullName>
    </submittedName>
</protein>
<dbReference type="AlphaFoldDB" id="C3ZZ04"/>
<feature type="transmembrane region" description="Helical" evidence="1">
    <location>
        <begin position="40"/>
        <end position="61"/>
    </location>
</feature>